<dbReference type="InterPro" id="IPR009081">
    <property type="entry name" value="PP-bd_ACP"/>
</dbReference>
<dbReference type="Gene3D" id="1.10.1200.10">
    <property type="entry name" value="ACP-like"/>
    <property type="match status" value="1"/>
</dbReference>
<sequence>MQAKGMDILGVMQRPLSAGFSKSDGTAVAGKEDGLDSATLFKQAVTEYAKKDIAIQALAFKLGRPLSMSPDDIDAKPLFEYGANSLVAVDLRSWIRKHFATDKAVFDIIGGSTIEVVGALVAKRAVQAKNDRSD</sequence>
<name>A0A2T2NY12_CORCC</name>
<dbReference type="Proteomes" id="UP000240883">
    <property type="component" value="Unassembled WGS sequence"/>
</dbReference>
<dbReference type="SUPFAM" id="SSF47336">
    <property type="entry name" value="ACP-like"/>
    <property type="match status" value="1"/>
</dbReference>
<dbReference type="SMART" id="SM00823">
    <property type="entry name" value="PKS_PP"/>
    <property type="match status" value="1"/>
</dbReference>
<dbReference type="EMBL" id="KZ678132">
    <property type="protein sequence ID" value="PSN70304.1"/>
    <property type="molecule type" value="Genomic_DNA"/>
</dbReference>
<proteinExistence type="predicted"/>
<dbReference type="InterPro" id="IPR020806">
    <property type="entry name" value="PKS_PP-bd"/>
</dbReference>
<dbReference type="InterPro" id="IPR036736">
    <property type="entry name" value="ACP-like_sf"/>
</dbReference>
<dbReference type="Pfam" id="PF23297">
    <property type="entry name" value="ACP_SdgA_C"/>
    <property type="match status" value="1"/>
</dbReference>
<dbReference type="PROSITE" id="PS00012">
    <property type="entry name" value="PHOSPHOPANTETHEINE"/>
    <property type="match status" value="1"/>
</dbReference>
<reference evidence="4 5" key="1">
    <citation type="journal article" date="2018" name="Front. Microbiol.">
        <title>Genome-Wide Analysis of Corynespora cassiicola Leaf Fall Disease Putative Effectors.</title>
        <authorList>
            <person name="Lopez D."/>
            <person name="Ribeiro S."/>
            <person name="Label P."/>
            <person name="Fumanal B."/>
            <person name="Venisse J.S."/>
            <person name="Kohler A."/>
            <person name="de Oliveira R.R."/>
            <person name="Labutti K."/>
            <person name="Lipzen A."/>
            <person name="Lail K."/>
            <person name="Bauer D."/>
            <person name="Ohm R.A."/>
            <person name="Barry K.W."/>
            <person name="Spatafora J."/>
            <person name="Grigoriev I.V."/>
            <person name="Martin F.M."/>
            <person name="Pujade-Renaud V."/>
        </authorList>
    </citation>
    <scope>NUCLEOTIDE SEQUENCE [LARGE SCALE GENOMIC DNA]</scope>
    <source>
        <strain evidence="4 5">Philippines</strain>
    </source>
</reference>
<dbReference type="InterPro" id="IPR006162">
    <property type="entry name" value="Ppantetheine_attach_site"/>
</dbReference>
<dbReference type="STRING" id="1448308.A0A2T2NY12"/>
<dbReference type="GO" id="GO:0031177">
    <property type="term" value="F:phosphopantetheine binding"/>
    <property type="evidence" value="ECO:0007669"/>
    <property type="project" value="InterPro"/>
</dbReference>
<evidence type="ECO:0000256" key="2">
    <source>
        <dbReference type="ARBA" id="ARBA00022553"/>
    </source>
</evidence>
<evidence type="ECO:0000259" key="3">
    <source>
        <dbReference type="PROSITE" id="PS50075"/>
    </source>
</evidence>
<gene>
    <name evidence="4" type="ORF">BS50DRAFT_674721</name>
</gene>
<keyword evidence="1" id="KW-0596">Phosphopantetheine</keyword>
<protein>
    <recommendedName>
        <fullName evidence="3">Carrier domain-containing protein</fullName>
    </recommendedName>
</protein>
<feature type="domain" description="Carrier" evidence="3">
    <location>
        <begin position="43"/>
        <end position="125"/>
    </location>
</feature>
<dbReference type="PROSITE" id="PS50075">
    <property type="entry name" value="CARRIER"/>
    <property type="match status" value="1"/>
</dbReference>
<keyword evidence="2" id="KW-0597">Phosphoprotein</keyword>
<evidence type="ECO:0000256" key="1">
    <source>
        <dbReference type="ARBA" id="ARBA00022450"/>
    </source>
</evidence>
<evidence type="ECO:0000313" key="5">
    <source>
        <dbReference type="Proteomes" id="UP000240883"/>
    </source>
</evidence>
<accession>A0A2T2NY12</accession>
<evidence type="ECO:0000313" key="4">
    <source>
        <dbReference type="EMBL" id="PSN70304.1"/>
    </source>
</evidence>
<dbReference type="AlphaFoldDB" id="A0A2T2NY12"/>
<organism evidence="4 5">
    <name type="scientific">Corynespora cassiicola Philippines</name>
    <dbReference type="NCBI Taxonomy" id="1448308"/>
    <lineage>
        <taxon>Eukaryota</taxon>
        <taxon>Fungi</taxon>
        <taxon>Dikarya</taxon>
        <taxon>Ascomycota</taxon>
        <taxon>Pezizomycotina</taxon>
        <taxon>Dothideomycetes</taxon>
        <taxon>Pleosporomycetidae</taxon>
        <taxon>Pleosporales</taxon>
        <taxon>Corynesporascaceae</taxon>
        <taxon>Corynespora</taxon>
    </lineage>
</organism>
<dbReference type="OrthoDB" id="329835at2759"/>
<keyword evidence="5" id="KW-1185">Reference proteome</keyword>